<comment type="caution">
    <text evidence="1">The sequence shown here is derived from an EMBL/GenBank/DDBJ whole genome shotgun (WGS) entry which is preliminary data.</text>
</comment>
<proteinExistence type="predicted"/>
<evidence type="ECO:0000313" key="2">
    <source>
        <dbReference type="Proteomes" id="UP001064048"/>
    </source>
</evidence>
<protein>
    <submittedName>
        <fullName evidence="1">Uncharacterized protein</fullName>
    </submittedName>
</protein>
<name>A0ACC0KSY0_CHOFU</name>
<evidence type="ECO:0000313" key="1">
    <source>
        <dbReference type="EMBL" id="KAI8439582.1"/>
    </source>
</evidence>
<dbReference type="EMBL" id="CM046123">
    <property type="protein sequence ID" value="KAI8439582.1"/>
    <property type="molecule type" value="Genomic_DNA"/>
</dbReference>
<accession>A0ACC0KSY0</accession>
<dbReference type="Proteomes" id="UP001064048">
    <property type="component" value="Chromosome 23"/>
</dbReference>
<gene>
    <name evidence="1" type="ORF">MSG28_013309</name>
</gene>
<sequence length="309" mass="33736">MGPYNLRTTNLILPYTYHQMNDWSRALARLDTAGVLVKCGNKKYAEIGVPEPKAILPEIPLTHSDYSSFQTTSSSFKGSPSSAGALTELNPSSQRYDPNYYNSWPTNTYNYNNYQYNSINNNACIQSHTPYINPNPQMLLPNLYSTVNQNQIHVHLHSTGDKHNLEQYIPSEIKISDIDGGISITAELQSGEAGGLVPSCDTSDEVKHGLYGAVEKPSKHLCKSAMSEESERHGESSASPGAARVVLSAQQSDAASETLRAAWASQDSYIDHLETLNKQLEGIYDSYIGLVAPRSACAPPASCLCANIT</sequence>
<reference evidence="1 2" key="1">
    <citation type="journal article" date="2022" name="Genome Biol. Evol.">
        <title>The Spruce Budworm Genome: Reconstructing the Evolutionary History of Antifreeze Proteins.</title>
        <authorList>
            <person name="Beliveau C."/>
            <person name="Gagne P."/>
            <person name="Picq S."/>
            <person name="Vernygora O."/>
            <person name="Keeling C.I."/>
            <person name="Pinkney K."/>
            <person name="Doucet D."/>
            <person name="Wen F."/>
            <person name="Johnston J.S."/>
            <person name="Maaroufi H."/>
            <person name="Boyle B."/>
            <person name="Laroche J."/>
            <person name="Dewar K."/>
            <person name="Juretic N."/>
            <person name="Blackburn G."/>
            <person name="Nisole A."/>
            <person name="Brunet B."/>
            <person name="Brandao M."/>
            <person name="Lumley L."/>
            <person name="Duan J."/>
            <person name="Quan G."/>
            <person name="Lucarotti C.J."/>
            <person name="Roe A.D."/>
            <person name="Sperling F.A.H."/>
            <person name="Levesque R.C."/>
            <person name="Cusson M."/>
        </authorList>
    </citation>
    <scope>NUCLEOTIDE SEQUENCE [LARGE SCALE GENOMIC DNA]</scope>
    <source>
        <strain evidence="1">Glfc:IPQL:Cfum</strain>
    </source>
</reference>
<keyword evidence="2" id="KW-1185">Reference proteome</keyword>
<organism evidence="1 2">
    <name type="scientific">Choristoneura fumiferana</name>
    <name type="common">Spruce budworm moth</name>
    <name type="synonym">Archips fumiferana</name>
    <dbReference type="NCBI Taxonomy" id="7141"/>
    <lineage>
        <taxon>Eukaryota</taxon>
        <taxon>Metazoa</taxon>
        <taxon>Ecdysozoa</taxon>
        <taxon>Arthropoda</taxon>
        <taxon>Hexapoda</taxon>
        <taxon>Insecta</taxon>
        <taxon>Pterygota</taxon>
        <taxon>Neoptera</taxon>
        <taxon>Endopterygota</taxon>
        <taxon>Lepidoptera</taxon>
        <taxon>Glossata</taxon>
        <taxon>Ditrysia</taxon>
        <taxon>Tortricoidea</taxon>
        <taxon>Tortricidae</taxon>
        <taxon>Tortricinae</taxon>
        <taxon>Choristoneura</taxon>
    </lineage>
</organism>